<feature type="domain" description="SRP54-type proteins GTP-binding" evidence="11">
    <location>
        <begin position="268"/>
        <end position="281"/>
    </location>
</feature>
<comment type="domain">
    <text evidence="9">Composed of three domains: the N-terminal N domain, which is responsible for interactions with the ribosome, the central G domain, which binds GTP, and the C-terminal M domain, which binds the RNA and the signal sequence of the RNC.</text>
</comment>
<gene>
    <name evidence="9 12" type="primary">ffh</name>
    <name evidence="12" type="ORF">QQ91_0007915</name>
</gene>
<dbReference type="SUPFAM" id="SSF47446">
    <property type="entry name" value="Signal peptide-binding domain"/>
    <property type="match status" value="1"/>
</dbReference>
<sequence>MFDALSERLESAWKKLRGQNKISESNVQDALKEVRRALLEADVNLQVTKKFIEEVRSKALGAEVVAGVSPDQQFIKIVHEELVVLMGETDAPLAHRENPPTIILMAGLQGTGKTTACAKLALHLQKQDRTVLLVATDVYRPAAVDQLITLGKQINVPVFEKGTQADPVDIAREGLAQAQADQIDTVIIDTAGRLQIDQDMMGELAAVKAAVQPDETLLVVDAMTGQEAANLTRSFHEQIGITGAILTKMDGDTRGGAALSIRQVSGQPIKFVGIGEKVEALQPFYPDRMASRILGMGDILTLVEKAQEEVDLADAAKMQQKILEASFDFTDFLKQMRLLKNMGSLGGVMKLIPGMNKLSTDQLQQGEQQLKRVEAMINSMTQEERRNPDLLSSNPSRRQRIATGSGLKVADVSKLIADFTRMRSMMQQFGMGGGLPGMGGNPLAGANPFAGMMGNGPQPGWRGYGGSQKKKKKVKKKKGFGTL</sequence>
<dbReference type="PANTHER" id="PTHR11564">
    <property type="entry name" value="SIGNAL RECOGNITION PARTICLE 54K PROTEIN SRP54"/>
    <property type="match status" value="1"/>
</dbReference>
<dbReference type="HAMAP" id="MF_00306">
    <property type="entry name" value="SRP54"/>
    <property type="match status" value="1"/>
</dbReference>
<evidence type="ECO:0000256" key="10">
    <source>
        <dbReference type="SAM" id="MobiDB-lite"/>
    </source>
</evidence>
<evidence type="ECO:0000256" key="7">
    <source>
        <dbReference type="ARBA" id="ARBA00023274"/>
    </source>
</evidence>
<dbReference type="SMART" id="SM00382">
    <property type="entry name" value="AAA"/>
    <property type="match status" value="1"/>
</dbReference>
<evidence type="ECO:0000256" key="8">
    <source>
        <dbReference type="ARBA" id="ARBA00048027"/>
    </source>
</evidence>
<name>A0ABD4T2E6_9CYAN</name>
<comment type="catalytic activity">
    <reaction evidence="8 9">
        <text>GTP + H2O = GDP + phosphate + H(+)</text>
        <dbReference type="Rhea" id="RHEA:19669"/>
        <dbReference type="ChEBI" id="CHEBI:15377"/>
        <dbReference type="ChEBI" id="CHEBI:15378"/>
        <dbReference type="ChEBI" id="CHEBI:37565"/>
        <dbReference type="ChEBI" id="CHEBI:43474"/>
        <dbReference type="ChEBI" id="CHEBI:58189"/>
        <dbReference type="EC" id="3.6.5.4"/>
    </reaction>
</comment>
<dbReference type="GO" id="GO:0048500">
    <property type="term" value="C:signal recognition particle"/>
    <property type="evidence" value="ECO:0007669"/>
    <property type="project" value="UniProtKB-UniRule"/>
</dbReference>
<dbReference type="FunFam" id="3.40.50.300:FF:000022">
    <property type="entry name" value="Signal recognition particle 54 kDa subunit"/>
    <property type="match status" value="1"/>
</dbReference>
<dbReference type="Gene3D" id="1.10.260.30">
    <property type="entry name" value="Signal recognition particle, SRP54 subunit, M-domain"/>
    <property type="match status" value="1"/>
</dbReference>
<dbReference type="SMART" id="SM00963">
    <property type="entry name" value="SRP54_N"/>
    <property type="match status" value="1"/>
</dbReference>
<keyword evidence="9" id="KW-0963">Cytoplasm</keyword>
<dbReference type="InterPro" id="IPR027417">
    <property type="entry name" value="P-loop_NTPase"/>
</dbReference>
<dbReference type="EMBL" id="JTHE03000044">
    <property type="protein sequence ID" value="MCM1982747.1"/>
    <property type="molecule type" value="Genomic_DNA"/>
</dbReference>
<dbReference type="Pfam" id="PF02881">
    <property type="entry name" value="SRP54_N"/>
    <property type="match status" value="1"/>
</dbReference>
<protein>
    <recommendedName>
        <fullName evidence="9">Signal recognition particle protein</fullName>
        <ecNumber evidence="9">3.6.5.4</ecNumber>
    </recommendedName>
    <alternativeName>
        <fullName evidence="9">Fifty-four homolog</fullName>
    </alternativeName>
</protein>
<dbReference type="InterPro" id="IPR022941">
    <property type="entry name" value="SRP54"/>
</dbReference>
<comment type="subcellular location">
    <subcellularLocation>
        <location evidence="9">Cytoplasm</location>
    </subcellularLocation>
    <text evidence="9">The SRP-RNC complex is targeted to the cytoplasmic membrane.</text>
</comment>
<evidence type="ECO:0000256" key="1">
    <source>
        <dbReference type="ARBA" id="ARBA00005450"/>
    </source>
</evidence>
<dbReference type="NCBIfam" id="TIGR00959">
    <property type="entry name" value="ffh"/>
    <property type="match status" value="1"/>
</dbReference>
<dbReference type="CDD" id="cd18539">
    <property type="entry name" value="SRP_G"/>
    <property type="match status" value="1"/>
</dbReference>
<dbReference type="EC" id="3.6.5.4" evidence="9"/>
<keyword evidence="3 9" id="KW-0378">Hydrolase</keyword>
<dbReference type="InterPro" id="IPR036891">
    <property type="entry name" value="Signal_recog_part_SRP54_M_sf"/>
</dbReference>
<evidence type="ECO:0000256" key="3">
    <source>
        <dbReference type="ARBA" id="ARBA00022801"/>
    </source>
</evidence>
<accession>A0ABD4T2E6</accession>
<dbReference type="InterPro" id="IPR042101">
    <property type="entry name" value="SRP54_N_sf"/>
</dbReference>
<dbReference type="Gene3D" id="1.20.120.140">
    <property type="entry name" value="Signal recognition particle SRP54, nucleotide-binding domain"/>
    <property type="match status" value="1"/>
</dbReference>
<evidence type="ECO:0000256" key="2">
    <source>
        <dbReference type="ARBA" id="ARBA00022741"/>
    </source>
</evidence>
<dbReference type="InterPro" id="IPR003593">
    <property type="entry name" value="AAA+_ATPase"/>
</dbReference>
<feature type="compositionally biased region" description="Basic residues" evidence="10">
    <location>
        <begin position="468"/>
        <end position="483"/>
    </location>
</feature>
<dbReference type="AlphaFoldDB" id="A0ABD4T2E6"/>
<proteinExistence type="inferred from homology"/>
<dbReference type="InterPro" id="IPR000897">
    <property type="entry name" value="SRP54_GTPase_dom"/>
</dbReference>
<feature type="region of interest" description="Disordered" evidence="10">
    <location>
        <begin position="456"/>
        <end position="483"/>
    </location>
</feature>
<dbReference type="PROSITE" id="PS00300">
    <property type="entry name" value="SRP54"/>
    <property type="match status" value="1"/>
</dbReference>
<dbReference type="GO" id="GO:0003924">
    <property type="term" value="F:GTPase activity"/>
    <property type="evidence" value="ECO:0007669"/>
    <property type="project" value="UniProtKB-UniRule"/>
</dbReference>
<comment type="similarity">
    <text evidence="1 9">Belongs to the GTP-binding SRP family. SRP54 subfamily.</text>
</comment>
<evidence type="ECO:0000256" key="6">
    <source>
        <dbReference type="ARBA" id="ARBA00023135"/>
    </source>
</evidence>
<keyword evidence="6 9" id="KW-0733">Signal recognition particle</keyword>
<evidence type="ECO:0000259" key="11">
    <source>
        <dbReference type="PROSITE" id="PS00300"/>
    </source>
</evidence>
<comment type="function">
    <text evidence="9">Involved in targeting and insertion of nascent membrane proteins into the cytoplasmic membrane. Binds to the hydrophobic signal sequence of the ribosome-nascent chain (RNC) as it emerges from the ribosomes. The SRP-RNC complex is then targeted to the cytoplasmic membrane where it interacts with the SRP receptor FtsY.</text>
</comment>
<keyword evidence="13" id="KW-1185">Reference proteome</keyword>
<keyword evidence="7 9" id="KW-0687">Ribonucleoprotein</keyword>
<keyword evidence="2 9" id="KW-0547">Nucleotide-binding</keyword>
<comment type="caution">
    <text evidence="12">The sequence shown here is derived from an EMBL/GenBank/DDBJ whole genome shotgun (WGS) entry which is preliminary data.</text>
</comment>
<dbReference type="GO" id="GO:0006612">
    <property type="term" value="P:protein targeting to membrane"/>
    <property type="evidence" value="ECO:0007669"/>
    <property type="project" value="UniProtKB-UniRule"/>
</dbReference>
<dbReference type="GO" id="GO:0005525">
    <property type="term" value="F:GTP binding"/>
    <property type="evidence" value="ECO:0007669"/>
    <property type="project" value="UniProtKB-UniRule"/>
</dbReference>
<dbReference type="Proteomes" id="UP000031561">
    <property type="component" value="Unassembled WGS sequence"/>
</dbReference>
<dbReference type="Pfam" id="PF02978">
    <property type="entry name" value="SRP_SPB"/>
    <property type="match status" value="1"/>
</dbReference>
<dbReference type="InterPro" id="IPR004125">
    <property type="entry name" value="Signal_recog_particle_SRP54_M"/>
</dbReference>
<dbReference type="SMART" id="SM00962">
    <property type="entry name" value="SRP54"/>
    <property type="match status" value="1"/>
</dbReference>
<dbReference type="PANTHER" id="PTHR11564:SF5">
    <property type="entry name" value="SIGNAL RECOGNITION PARTICLE SUBUNIT SRP54"/>
    <property type="match status" value="1"/>
</dbReference>
<evidence type="ECO:0000256" key="5">
    <source>
        <dbReference type="ARBA" id="ARBA00023134"/>
    </source>
</evidence>
<dbReference type="RefSeq" id="WP_166274710.1">
    <property type="nucleotide sequence ID" value="NZ_JTHE03000044.1"/>
</dbReference>
<evidence type="ECO:0000256" key="9">
    <source>
        <dbReference type="HAMAP-Rule" id="MF_00306"/>
    </source>
</evidence>
<dbReference type="InterPro" id="IPR004780">
    <property type="entry name" value="SRP"/>
</dbReference>
<evidence type="ECO:0000313" key="12">
    <source>
        <dbReference type="EMBL" id="MCM1982747.1"/>
    </source>
</evidence>
<feature type="binding site" evidence="9">
    <location>
        <begin position="107"/>
        <end position="114"/>
    </location>
    <ligand>
        <name>GTP</name>
        <dbReference type="ChEBI" id="CHEBI:37565"/>
    </ligand>
</feature>
<organism evidence="12 13">
    <name type="scientific">Lyngbya confervoides BDU141951</name>
    <dbReference type="NCBI Taxonomy" id="1574623"/>
    <lineage>
        <taxon>Bacteria</taxon>
        <taxon>Bacillati</taxon>
        <taxon>Cyanobacteriota</taxon>
        <taxon>Cyanophyceae</taxon>
        <taxon>Oscillatoriophycideae</taxon>
        <taxon>Oscillatoriales</taxon>
        <taxon>Microcoleaceae</taxon>
        <taxon>Lyngbya</taxon>
    </lineage>
</organism>
<dbReference type="GO" id="GO:0003723">
    <property type="term" value="F:RNA binding"/>
    <property type="evidence" value="ECO:0007669"/>
    <property type="project" value="UniProtKB-UniRule"/>
</dbReference>
<dbReference type="Gene3D" id="3.40.50.300">
    <property type="entry name" value="P-loop containing nucleotide triphosphate hydrolases"/>
    <property type="match status" value="1"/>
</dbReference>
<dbReference type="SUPFAM" id="SSF52540">
    <property type="entry name" value="P-loop containing nucleoside triphosphate hydrolases"/>
    <property type="match status" value="1"/>
</dbReference>
<keyword evidence="5 9" id="KW-0342">GTP-binding</keyword>
<dbReference type="Pfam" id="PF00448">
    <property type="entry name" value="SRP54"/>
    <property type="match status" value="1"/>
</dbReference>
<dbReference type="InterPro" id="IPR013822">
    <property type="entry name" value="Signal_recog_particl_SRP54_hlx"/>
</dbReference>
<feature type="binding site" evidence="9">
    <location>
        <begin position="189"/>
        <end position="193"/>
    </location>
    <ligand>
        <name>GTP</name>
        <dbReference type="ChEBI" id="CHEBI:37565"/>
    </ligand>
</feature>
<comment type="subunit">
    <text evidence="9">Part of the signal recognition particle protein translocation system, which is composed of SRP and FtsY.</text>
</comment>
<reference evidence="12 13" key="1">
    <citation type="journal article" date="2015" name="Genome Announc.">
        <title>Draft Genome Sequence of Filamentous Marine Cyanobacterium Lyngbya confervoides Strain BDU141951.</title>
        <authorList>
            <person name="Chandrababunaidu M.M."/>
            <person name="Sen D."/>
            <person name="Tripathy S."/>
        </authorList>
    </citation>
    <scope>NUCLEOTIDE SEQUENCE [LARGE SCALE GENOMIC DNA]</scope>
    <source>
        <strain evidence="12 13">BDU141951</strain>
    </source>
</reference>
<feature type="binding site" evidence="9">
    <location>
        <begin position="247"/>
        <end position="250"/>
    </location>
    <ligand>
        <name>GTP</name>
        <dbReference type="ChEBI" id="CHEBI:37565"/>
    </ligand>
</feature>
<evidence type="ECO:0000313" key="13">
    <source>
        <dbReference type="Proteomes" id="UP000031561"/>
    </source>
</evidence>
<keyword evidence="4 9" id="KW-0694">RNA-binding</keyword>
<evidence type="ECO:0000256" key="4">
    <source>
        <dbReference type="ARBA" id="ARBA00022884"/>
    </source>
</evidence>